<keyword evidence="3" id="KW-1185">Reference proteome</keyword>
<evidence type="ECO:0000313" key="2">
    <source>
        <dbReference type="EMBL" id="KAL2038247.1"/>
    </source>
</evidence>
<comment type="caution">
    <text evidence="2">The sequence shown here is derived from an EMBL/GenBank/DDBJ whole genome shotgun (WGS) entry which is preliminary data.</text>
</comment>
<dbReference type="PANTHER" id="PTHR36205">
    <property type="entry name" value="CHROMOSOME 19, WHOLE GENOME SHOTGUN SEQUENCE"/>
    <property type="match status" value="1"/>
</dbReference>
<organism evidence="2 3">
    <name type="scientific">Stereocaulon virgatum</name>
    <dbReference type="NCBI Taxonomy" id="373712"/>
    <lineage>
        <taxon>Eukaryota</taxon>
        <taxon>Fungi</taxon>
        <taxon>Dikarya</taxon>
        <taxon>Ascomycota</taxon>
        <taxon>Pezizomycotina</taxon>
        <taxon>Lecanoromycetes</taxon>
        <taxon>OSLEUM clade</taxon>
        <taxon>Lecanoromycetidae</taxon>
        <taxon>Lecanorales</taxon>
        <taxon>Lecanorineae</taxon>
        <taxon>Stereocaulaceae</taxon>
        <taxon>Stereocaulon</taxon>
    </lineage>
</organism>
<protein>
    <submittedName>
        <fullName evidence="2">Uncharacterized protein</fullName>
    </submittedName>
</protein>
<feature type="region of interest" description="Disordered" evidence="1">
    <location>
        <begin position="460"/>
        <end position="481"/>
    </location>
</feature>
<accession>A0ABR3ZX44</accession>
<reference evidence="2 3" key="1">
    <citation type="submission" date="2024-09" db="EMBL/GenBank/DDBJ databases">
        <title>Rethinking Asexuality: The Enigmatic Case of Functional Sexual Genes in Lepraria (Stereocaulaceae).</title>
        <authorList>
            <person name="Doellman M."/>
            <person name="Sun Y."/>
            <person name="Barcenas-Pena A."/>
            <person name="Lumbsch H.T."/>
            <person name="Grewe F."/>
        </authorList>
    </citation>
    <scope>NUCLEOTIDE SEQUENCE [LARGE SCALE GENOMIC DNA]</scope>
    <source>
        <strain evidence="2 3">Mercado 3170</strain>
    </source>
</reference>
<gene>
    <name evidence="2" type="ORF">N7G274_008896</name>
</gene>
<sequence>MSSLKGFPSIRWALLAVIVLLSLWLWQQPYHLSKLPTSPRPKPVSGFFPSKIYEPDALLCNDQTAAEHSKSQDDPYSPSIPALQGSANDFPSDFYDPYPEYNSRKWKRKWKGAHAPCLGPRGVEVNQNPDDIVKARRLETKASKPIIGSYSETGLESDFCFDRHARYDPYGYVDEFPSAAAGQADHEESSKVIWKDVRWGELQRNCLARNEDRYEPAEFPNRTDIVPTHDRFWLPTKEDHEGVHSTLILPPEISEEGSTYRWWKANQPRYRKKQALVLRTWDGNEWTIDTMQYVRSFIMELGLHSGLEYEIIILVEIKDCTIPIFQDEKLYRETLLRSVPDEFADITILFNRVLLETWYPKIGKHDPQTSQTGHMHMPMELLSLLRPDIEFFWQTELDARYTGHHYHLLETVSAWAAKEPRKFLWERNARYYVSAVHGKWDNFTSWTANVTQGGGIWGPERTTGIEPVGPQPPKPSSEDDDYEWGVGEDADFINVSPVFDVTEGSKFIFRNTKDRYPDELKTPARATATVPLTRFSKRLLRAMHHGQVDLGVHMFPEMYPESTALHHGLKLVVFPLPVYIDYAKSPRFIADKFNANEGKTLLDVPYKYSDIWHRMTYWHSMDKKTTYSDELYKRWLGYSGDPLERVCLPGILLHPIKGL</sequence>
<dbReference type="PANTHER" id="PTHR36205:SF4">
    <property type="match status" value="1"/>
</dbReference>
<dbReference type="Pfam" id="PF11885">
    <property type="entry name" value="DUF3405"/>
    <property type="match status" value="1"/>
</dbReference>
<dbReference type="InterPro" id="IPR021822">
    <property type="entry name" value="DUF3405"/>
</dbReference>
<evidence type="ECO:0000256" key="1">
    <source>
        <dbReference type="SAM" id="MobiDB-lite"/>
    </source>
</evidence>
<evidence type="ECO:0000313" key="3">
    <source>
        <dbReference type="Proteomes" id="UP001590950"/>
    </source>
</evidence>
<dbReference type="EMBL" id="JBEFKJ010000033">
    <property type="protein sequence ID" value="KAL2038247.1"/>
    <property type="molecule type" value="Genomic_DNA"/>
</dbReference>
<dbReference type="Proteomes" id="UP001590950">
    <property type="component" value="Unassembled WGS sequence"/>
</dbReference>
<name>A0ABR3ZX44_9LECA</name>
<proteinExistence type="predicted"/>